<evidence type="ECO:0000313" key="7">
    <source>
        <dbReference type="Proteomes" id="UP000463224"/>
    </source>
</evidence>
<dbReference type="InterPro" id="IPR016039">
    <property type="entry name" value="Thiolase-like"/>
</dbReference>
<proteinExistence type="inferred from homology"/>
<dbReference type="Gene3D" id="3.40.47.10">
    <property type="match status" value="1"/>
</dbReference>
<dbReference type="AlphaFoldDB" id="A0A844QG60"/>
<evidence type="ECO:0000313" key="6">
    <source>
        <dbReference type="EMBL" id="MVA98342.1"/>
    </source>
</evidence>
<dbReference type="GO" id="GO:0005737">
    <property type="term" value="C:cytoplasm"/>
    <property type="evidence" value="ECO:0007669"/>
    <property type="project" value="TreeGrafter"/>
</dbReference>
<reference evidence="6 7" key="1">
    <citation type="submission" date="2019-12" db="EMBL/GenBank/DDBJ databases">
        <title>Nitratireductor arenosus sp. nov., Isolated from sea sand, Jeju island, South Korea.</title>
        <authorList>
            <person name="Kim W."/>
        </authorList>
    </citation>
    <scope>NUCLEOTIDE SEQUENCE [LARGE SCALE GENOMIC DNA]</scope>
    <source>
        <strain evidence="6 7">CAU 1489</strain>
    </source>
</reference>
<dbReference type="InterPro" id="IPR020841">
    <property type="entry name" value="PKS_Beta-ketoAc_synthase_dom"/>
</dbReference>
<dbReference type="Pfam" id="PF16197">
    <property type="entry name" value="KAsynt_C_assoc"/>
    <property type="match status" value="1"/>
</dbReference>
<dbReference type="SUPFAM" id="SSF53901">
    <property type="entry name" value="Thiolase-like"/>
    <property type="match status" value="1"/>
</dbReference>
<dbReference type="GO" id="GO:0071770">
    <property type="term" value="P:DIM/DIP cell wall layer assembly"/>
    <property type="evidence" value="ECO:0007669"/>
    <property type="project" value="TreeGrafter"/>
</dbReference>
<dbReference type="SMART" id="SM00825">
    <property type="entry name" value="PKS_KS"/>
    <property type="match status" value="1"/>
</dbReference>
<dbReference type="GO" id="GO:0006633">
    <property type="term" value="P:fatty acid biosynthetic process"/>
    <property type="evidence" value="ECO:0007669"/>
    <property type="project" value="TreeGrafter"/>
</dbReference>
<keyword evidence="7" id="KW-1185">Reference proteome</keyword>
<keyword evidence="1" id="KW-0596">Phosphopantetheine</keyword>
<dbReference type="RefSeq" id="WP_156713291.1">
    <property type="nucleotide sequence ID" value="NZ_WPHG01000003.1"/>
</dbReference>
<dbReference type="InterPro" id="IPR014031">
    <property type="entry name" value="Ketoacyl_synth_C"/>
</dbReference>
<dbReference type="PROSITE" id="PS52004">
    <property type="entry name" value="KS3_2"/>
    <property type="match status" value="1"/>
</dbReference>
<sequence length="632" mass="67660">MTESVRGGGFATGSQHRGAPAPHRDQHWLDPIAVIGIHARFPGSVCETLDEYWQNLVDCRDCVGVPPDDRFAAAAASQTGSSGVREGGFIRNVDAFDAAFFGIQEEEARLMDPLQRLALESAWHCVEDAGYRTTDLGREETGVFFATGKSDYEELLYRGGTAVHAKLATGVATSIVPNRVSFALGLTGPSLAVDTACSGSLAALHLAAQALRNGDCTTAIVGAVNLILHSTLSLSLEEDGALSPDCRTKSFDAAGNGYARGEGAASLLLKRLDDAEADGDHVYGLLIGSAISHGGRANWLTAPNAVAQKQLIVKAWRRAGVDPRSVGYIEAHGTGTPLGDAIEFNAISQAYGALTAGQAQDAQPHCRIGSVKANIGHVETASGLAGVVKVLLAMRHGKIPGNPHLNTVNPMCDTDGTPFRFVRETEDWQSLQGPDGITLPRRAAINSFGFGGALGHAVLEERRETNAGADNQVSSALPVLPVSAKDEAGLRRYVQRLHRFVTSLTGESGPADDQRPDFDDFVYTFQVGRTPFPVRLALVAQDWPSLEDLLARLEAGDEDSDILRKGRAPLPAVAPRDELTESTVRFAQQWVDGEKVDFASLYTRGQRRRVSAPGYPFARSRLWFHARLQPVA</sequence>
<feature type="domain" description="Ketosynthase family 3 (KS3)" evidence="5">
    <location>
        <begin position="29"/>
        <end position="461"/>
    </location>
</feature>
<dbReference type="Pfam" id="PF00109">
    <property type="entry name" value="ketoacyl-synt"/>
    <property type="match status" value="1"/>
</dbReference>
<dbReference type="EMBL" id="WPHG01000003">
    <property type="protein sequence ID" value="MVA98342.1"/>
    <property type="molecule type" value="Genomic_DNA"/>
</dbReference>
<evidence type="ECO:0000256" key="2">
    <source>
        <dbReference type="ARBA" id="ARBA00022553"/>
    </source>
</evidence>
<keyword evidence="2" id="KW-0597">Phosphoprotein</keyword>
<dbReference type="Gene3D" id="1.10.1240.100">
    <property type="match status" value="1"/>
</dbReference>
<dbReference type="CDD" id="cd00833">
    <property type="entry name" value="PKS"/>
    <property type="match status" value="1"/>
</dbReference>
<dbReference type="Proteomes" id="UP000463224">
    <property type="component" value="Unassembled WGS sequence"/>
</dbReference>
<dbReference type="GO" id="GO:0004312">
    <property type="term" value="F:fatty acid synthase activity"/>
    <property type="evidence" value="ECO:0007669"/>
    <property type="project" value="TreeGrafter"/>
</dbReference>
<dbReference type="PANTHER" id="PTHR43775">
    <property type="entry name" value="FATTY ACID SYNTHASE"/>
    <property type="match status" value="1"/>
</dbReference>
<evidence type="ECO:0000256" key="4">
    <source>
        <dbReference type="SAM" id="MobiDB-lite"/>
    </source>
</evidence>
<dbReference type="GO" id="GO:0005886">
    <property type="term" value="C:plasma membrane"/>
    <property type="evidence" value="ECO:0007669"/>
    <property type="project" value="TreeGrafter"/>
</dbReference>
<keyword evidence="3" id="KW-0808">Transferase</keyword>
<comment type="caution">
    <text evidence="6">The sequence shown here is derived from an EMBL/GenBank/DDBJ whole genome shotgun (WGS) entry which is preliminary data.</text>
</comment>
<comment type="similarity">
    <text evidence="3">Belongs to the thiolase-like superfamily. Beta-ketoacyl-ACP synthases family.</text>
</comment>
<feature type="region of interest" description="Disordered" evidence="4">
    <location>
        <begin position="1"/>
        <end position="25"/>
    </location>
</feature>
<feature type="compositionally biased region" description="Gly residues" evidence="4">
    <location>
        <begin position="1"/>
        <end position="11"/>
    </location>
</feature>
<evidence type="ECO:0000256" key="3">
    <source>
        <dbReference type="RuleBase" id="RU003694"/>
    </source>
</evidence>
<dbReference type="InterPro" id="IPR032821">
    <property type="entry name" value="PKS_assoc"/>
</dbReference>
<dbReference type="PANTHER" id="PTHR43775:SF37">
    <property type="entry name" value="SI:DKEY-61P9.11"/>
    <property type="match status" value="1"/>
</dbReference>
<evidence type="ECO:0000259" key="5">
    <source>
        <dbReference type="PROSITE" id="PS52004"/>
    </source>
</evidence>
<dbReference type="Pfam" id="PF02801">
    <property type="entry name" value="Ketoacyl-synt_C"/>
    <property type="match status" value="1"/>
</dbReference>
<dbReference type="InterPro" id="IPR050091">
    <property type="entry name" value="PKS_NRPS_Biosynth_Enz"/>
</dbReference>
<dbReference type="InterPro" id="IPR014030">
    <property type="entry name" value="Ketoacyl_synth_N"/>
</dbReference>
<evidence type="ECO:0000256" key="1">
    <source>
        <dbReference type="ARBA" id="ARBA00022450"/>
    </source>
</evidence>
<organism evidence="6 7">
    <name type="scientific">Nitratireductor arenosus</name>
    <dbReference type="NCBI Taxonomy" id="2682096"/>
    <lineage>
        <taxon>Bacteria</taxon>
        <taxon>Pseudomonadati</taxon>
        <taxon>Pseudomonadota</taxon>
        <taxon>Alphaproteobacteria</taxon>
        <taxon>Hyphomicrobiales</taxon>
        <taxon>Phyllobacteriaceae</taxon>
        <taxon>Nitratireductor</taxon>
    </lineage>
</organism>
<protein>
    <recommendedName>
        <fullName evidence="5">Ketosynthase family 3 (KS3) domain-containing protein</fullName>
    </recommendedName>
</protein>
<name>A0A844QG60_9HYPH</name>
<accession>A0A844QG60</accession>
<gene>
    <name evidence="6" type="ORF">GN330_13920</name>
</gene>